<dbReference type="Proteomes" id="UP000186547">
    <property type="component" value="Chromosome"/>
</dbReference>
<evidence type="ECO:0000313" key="2">
    <source>
        <dbReference type="Proteomes" id="UP000186547"/>
    </source>
</evidence>
<reference evidence="1 2" key="1">
    <citation type="journal article" date="2011" name="J. Bacteriol.">
        <title>Genome sequence of Halobiforma lacisalsi AJ5, an extremely halophilic archaeon which harbors a bop gene.</title>
        <authorList>
            <person name="Jiang X."/>
            <person name="Wang S."/>
            <person name="Cheng H."/>
            <person name="Huo Y."/>
            <person name="Zhang X."/>
            <person name="Zhu X."/>
            <person name="Han X."/>
            <person name="Ni P."/>
            <person name="Wu M."/>
        </authorList>
    </citation>
    <scope>NUCLEOTIDE SEQUENCE [LARGE SCALE GENOMIC DNA]</scope>
    <source>
        <strain evidence="1 2">AJ5</strain>
    </source>
</reference>
<gene>
    <name evidence="1" type="ORF">CHINAEXTREME_00440</name>
</gene>
<dbReference type="AlphaFoldDB" id="A0A1P8LKK4"/>
<organism evidence="1 2">
    <name type="scientific">Natronobacterium lacisalsi AJ5</name>
    <dbReference type="NCBI Taxonomy" id="358396"/>
    <lineage>
        <taxon>Archaea</taxon>
        <taxon>Methanobacteriati</taxon>
        <taxon>Methanobacteriota</taxon>
        <taxon>Stenosarchaea group</taxon>
        <taxon>Halobacteria</taxon>
        <taxon>Halobacteriales</taxon>
        <taxon>Natrialbaceae</taxon>
        <taxon>Natronobacterium</taxon>
    </lineage>
</organism>
<accession>A0A1P8LKK4</accession>
<evidence type="ECO:0000313" key="1">
    <source>
        <dbReference type="EMBL" id="APW96322.1"/>
    </source>
</evidence>
<proteinExistence type="predicted"/>
<protein>
    <submittedName>
        <fullName evidence="1">Uncharacterized protein</fullName>
    </submittedName>
</protein>
<dbReference type="KEGG" id="hlc:CHINAEXTREME00440"/>
<sequence length="88" mass="9807">MRSLTDCQFSVGFDNDPGEPVTLVFQAPTAMFPDNATPTAALGMLLTDHGVPVAKRETDDSYEHLFESTEAVSWDFTIRHEMTSYFSN</sequence>
<dbReference type="EMBL" id="CP019285">
    <property type="protein sequence ID" value="APW96322.1"/>
    <property type="molecule type" value="Genomic_DNA"/>
</dbReference>
<name>A0A1P8LKK4_NATLA</name>